<evidence type="ECO:0000313" key="13">
    <source>
        <dbReference type="Proteomes" id="UP000262802"/>
    </source>
</evidence>
<feature type="domain" description="Secretion system C-terminal sorting" evidence="11">
    <location>
        <begin position="338"/>
        <end position="404"/>
    </location>
</feature>
<dbReference type="InterPro" id="IPR008754">
    <property type="entry name" value="Peptidase_M43"/>
</dbReference>
<keyword evidence="13" id="KW-1185">Reference proteome</keyword>
<evidence type="ECO:0000259" key="10">
    <source>
        <dbReference type="Pfam" id="PF05572"/>
    </source>
</evidence>
<proteinExistence type="inferred from homology"/>
<gene>
    <name evidence="12" type="ORF">D3Y59_11220</name>
</gene>
<dbReference type="PANTHER" id="PTHR47466">
    <property type="match status" value="1"/>
</dbReference>
<dbReference type="OrthoDB" id="6278496at2"/>
<dbReference type="SUPFAM" id="SSF55486">
    <property type="entry name" value="Metalloproteases ('zincins'), catalytic domain"/>
    <property type="match status" value="1"/>
</dbReference>
<dbReference type="Gene3D" id="3.40.390.10">
    <property type="entry name" value="Collagenase (Catalytic Domain)"/>
    <property type="match status" value="1"/>
</dbReference>
<sequence>MKKTFYAFALLGLSFGTSLTAAAQGTRDKEVRQPVVRGGEELPERSCASMDVLAAQMAADPSLGQRMANIEAHTRSFVANAAGRRTANTTPITIPVVVHVVYNTAAQNVSDQAIANQIAVLNQDFSKTNADASLTPGIYAGVASAVNVRFTLQQVVRRQTRTSSFSSNDAVKQTKRGGSDPVLPSKYLNLWVCNLSGGLLGYAQFPGGAPATDGVVVLYSSLPNGTAANYNLGRTATHEVGHWLNLRHIWGDATCGNDFVGDTPTQQTSNGGCPAFPKITCNNQGDMSMNYMDYTYDKCMYMFTAGQAARMEAVFAAGGPRAAMATTTATTAATKTAVYPNPATDVLNIGVRTSEHATVTVYDIHGQEMRGARFDAATGQVHVEGLNKGLYRIAITDGQQVTQQSFVKE</sequence>
<dbReference type="AlphaFoldDB" id="A0A3B7QWR2"/>
<protein>
    <submittedName>
        <fullName evidence="12">T9SS C-terminal target domain-containing protein</fullName>
    </submittedName>
</protein>
<dbReference type="InterPro" id="IPR026444">
    <property type="entry name" value="Secre_tail"/>
</dbReference>
<name>A0A3B7QWR2_9BACT</name>
<dbReference type="RefSeq" id="WP_119445135.1">
    <property type="nucleotide sequence ID" value="NZ_CP032317.1"/>
</dbReference>
<evidence type="ECO:0000256" key="2">
    <source>
        <dbReference type="ARBA" id="ARBA00022670"/>
    </source>
</evidence>
<dbReference type="Proteomes" id="UP000262802">
    <property type="component" value="Chromosome"/>
</dbReference>
<evidence type="ECO:0000259" key="11">
    <source>
        <dbReference type="Pfam" id="PF18962"/>
    </source>
</evidence>
<keyword evidence="5" id="KW-0378">Hydrolase</keyword>
<dbReference type="Pfam" id="PF18962">
    <property type="entry name" value="Por_Secre_tail"/>
    <property type="match status" value="1"/>
</dbReference>
<evidence type="ECO:0000256" key="5">
    <source>
        <dbReference type="ARBA" id="ARBA00022801"/>
    </source>
</evidence>
<reference evidence="12 13" key="1">
    <citation type="submission" date="2018-09" db="EMBL/GenBank/DDBJ databases">
        <title>Hymenobacter medium sp. nov., isolated from R2A medium.</title>
        <authorList>
            <person name="Yingchao G."/>
        </authorList>
    </citation>
    <scope>NUCLEOTIDE SEQUENCE [LARGE SCALE GENOMIC DNA]</scope>
    <source>
        <strain evidence="13">sh-6</strain>
    </source>
</reference>
<feature type="signal peptide" evidence="9">
    <location>
        <begin position="1"/>
        <end position="23"/>
    </location>
</feature>
<evidence type="ECO:0000256" key="4">
    <source>
        <dbReference type="ARBA" id="ARBA00022729"/>
    </source>
</evidence>
<dbReference type="GO" id="GO:0046872">
    <property type="term" value="F:metal ion binding"/>
    <property type="evidence" value="ECO:0007669"/>
    <property type="project" value="UniProtKB-KW"/>
</dbReference>
<dbReference type="CDD" id="cd04275">
    <property type="entry name" value="ZnMc_pappalysin_like"/>
    <property type="match status" value="1"/>
</dbReference>
<evidence type="ECO:0000256" key="9">
    <source>
        <dbReference type="SAM" id="SignalP"/>
    </source>
</evidence>
<organism evidence="12 13">
    <name type="scientific">Hymenobacter oligotrophus</name>
    <dbReference type="NCBI Taxonomy" id="2319843"/>
    <lineage>
        <taxon>Bacteria</taxon>
        <taxon>Pseudomonadati</taxon>
        <taxon>Bacteroidota</taxon>
        <taxon>Cytophagia</taxon>
        <taxon>Cytophagales</taxon>
        <taxon>Hymenobacteraceae</taxon>
        <taxon>Hymenobacter</taxon>
    </lineage>
</organism>
<keyword evidence="3" id="KW-0479">Metal-binding</keyword>
<keyword evidence="2" id="KW-0645">Protease</keyword>
<dbReference type="InterPro" id="IPR024079">
    <property type="entry name" value="MetalloPept_cat_dom_sf"/>
</dbReference>
<dbReference type="EMBL" id="CP032317">
    <property type="protein sequence ID" value="AYA37568.1"/>
    <property type="molecule type" value="Genomic_DNA"/>
</dbReference>
<keyword evidence="4 9" id="KW-0732">Signal</keyword>
<accession>A0A3B7QWR2</accession>
<evidence type="ECO:0000256" key="8">
    <source>
        <dbReference type="ARBA" id="ARBA00023157"/>
    </source>
</evidence>
<evidence type="ECO:0000256" key="3">
    <source>
        <dbReference type="ARBA" id="ARBA00022723"/>
    </source>
</evidence>
<comment type="similarity">
    <text evidence="1">Belongs to the peptidase M43B family.</text>
</comment>
<dbReference type="Pfam" id="PF05572">
    <property type="entry name" value="Peptidase_M43"/>
    <property type="match status" value="1"/>
</dbReference>
<keyword evidence="8" id="KW-1015">Disulfide bond</keyword>
<evidence type="ECO:0000256" key="1">
    <source>
        <dbReference type="ARBA" id="ARBA00008721"/>
    </source>
</evidence>
<evidence type="ECO:0000256" key="7">
    <source>
        <dbReference type="ARBA" id="ARBA00023049"/>
    </source>
</evidence>
<feature type="chain" id="PRO_5017536602" evidence="9">
    <location>
        <begin position="24"/>
        <end position="409"/>
    </location>
</feature>
<evidence type="ECO:0000256" key="6">
    <source>
        <dbReference type="ARBA" id="ARBA00022833"/>
    </source>
</evidence>
<evidence type="ECO:0000313" key="12">
    <source>
        <dbReference type="EMBL" id="AYA37568.1"/>
    </source>
</evidence>
<keyword evidence="6" id="KW-0862">Zinc</keyword>
<dbReference type="GO" id="GO:0008237">
    <property type="term" value="F:metallopeptidase activity"/>
    <property type="evidence" value="ECO:0007669"/>
    <property type="project" value="UniProtKB-KW"/>
</dbReference>
<dbReference type="KEGG" id="hyh:D3Y59_11220"/>
<keyword evidence="7" id="KW-0482">Metalloprotease</keyword>
<feature type="domain" description="Peptidase M43 pregnancy-associated plasma-A" evidence="10">
    <location>
        <begin position="184"/>
        <end position="315"/>
    </location>
</feature>
<dbReference type="GO" id="GO:0006508">
    <property type="term" value="P:proteolysis"/>
    <property type="evidence" value="ECO:0007669"/>
    <property type="project" value="UniProtKB-KW"/>
</dbReference>
<dbReference type="PANTHER" id="PTHR47466:SF1">
    <property type="entry name" value="METALLOPROTEASE MEP1 (AFU_ORTHOLOGUE AFUA_1G07730)-RELATED"/>
    <property type="match status" value="1"/>
</dbReference>
<dbReference type="NCBIfam" id="TIGR04183">
    <property type="entry name" value="Por_Secre_tail"/>
    <property type="match status" value="1"/>
</dbReference>